<dbReference type="SUPFAM" id="SSF51735">
    <property type="entry name" value="NAD(P)-binding Rossmann-fold domains"/>
    <property type="match status" value="1"/>
</dbReference>
<dbReference type="EMBL" id="KV453842">
    <property type="protein sequence ID" value="ODV89861.1"/>
    <property type="molecule type" value="Genomic_DNA"/>
</dbReference>
<keyword evidence="1" id="KW-0472">Membrane</keyword>
<organism evidence="2 3">
    <name type="scientific">Tortispora caseinolytica NRRL Y-17796</name>
    <dbReference type="NCBI Taxonomy" id="767744"/>
    <lineage>
        <taxon>Eukaryota</taxon>
        <taxon>Fungi</taxon>
        <taxon>Dikarya</taxon>
        <taxon>Ascomycota</taxon>
        <taxon>Saccharomycotina</taxon>
        <taxon>Trigonopsidomycetes</taxon>
        <taxon>Trigonopsidales</taxon>
        <taxon>Trigonopsidaceae</taxon>
        <taxon>Tortispora</taxon>
    </lineage>
</organism>
<keyword evidence="1" id="KW-1133">Transmembrane helix</keyword>
<gene>
    <name evidence="2" type="ORF">CANCADRAFT_30985</name>
</gene>
<dbReference type="InterPro" id="IPR036291">
    <property type="entry name" value="NAD(P)-bd_dom_sf"/>
</dbReference>
<evidence type="ECO:0000313" key="2">
    <source>
        <dbReference type="EMBL" id="ODV89861.1"/>
    </source>
</evidence>
<dbReference type="AlphaFoldDB" id="A0A1E4TDM5"/>
<keyword evidence="1" id="KW-0812">Transmembrane</keyword>
<proteinExistence type="predicted"/>
<evidence type="ECO:0000256" key="1">
    <source>
        <dbReference type="SAM" id="Phobius"/>
    </source>
</evidence>
<keyword evidence="3" id="KW-1185">Reference proteome</keyword>
<reference evidence="3" key="1">
    <citation type="submission" date="2016-02" db="EMBL/GenBank/DDBJ databases">
        <title>Comparative genomics of biotechnologically important yeasts.</title>
        <authorList>
            <consortium name="DOE Joint Genome Institute"/>
            <person name="Riley R."/>
            <person name="Haridas S."/>
            <person name="Wolfe K.H."/>
            <person name="Lopes M.R."/>
            <person name="Hittinger C.T."/>
            <person name="Goker M."/>
            <person name="Salamov A."/>
            <person name="Wisecaver J."/>
            <person name="Long T.M."/>
            <person name="Aerts A.L."/>
            <person name="Barry K."/>
            <person name="Choi C."/>
            <person name="Clum A."/>
            <person name="Coughlan A.Y."/>
            <person name="Deshpande S."/>
            <person name="Douglass A.P."/>
            <person name="Hanson S.J."/>
            <person name="Klenk H.-P."/>
            <person name="Labutti K."/>
            <person name="Lapidus A."/>
            <person name="Lindquist E."/>
            <person name="Lipzen A."/>
            <person name="Meier-Kolthoff J.P."/>
            <person name="Ohm R.A."/>
            <person name="Otillar R.P."/>
            <person name="Pangilinan J."/>
            <person name="Peng Y."/>
            <person name="Rokas A."/>
            <person name="Rosa C.A."/>
            <person name="Scheuner C."/>
            <person name="Sibirny A.A."/>
            <person name="Slot J.C."/>
            <person name="Stielow J.B."/>
            <person name="Sun H."/>
            <person name="Kurtzman C.P."/>
            <person name="Blackwell M."/>
            <person name="Jeffries T.W."/>
            <person name="Grigoriev I.V."/>
        </authorList>
    </citation>
    <scope>NUCLEOTIDE SEQUENCE [LARGE SCALE GENOMIC DNA]</scope>
    <source>
        <strain evidence="3">NRRL Y-17796</strain>
    </source>
</reference>
<name>A0A1E4TDM5_9ASCO</name>
<evidence type="ECO:0000313" key="3">
    <source>
        <dbReference type="Proteomes" id="UP000095023"/>
    </source>
</evidence>
<dbReference type="Proteomes" id="UP000095023">
    <property type="component" value="Unassembled WGS sequence"/>
</dbReference>
<sequence length="447" mass="49816">MSGDPLEYVLDKFYAVSIDVHDKLQYLIHEVPDILQTKRILEYFPWHRSSPDPIPDPPQIDVCVDTGASWLTRNRVYVIASAAIGLGAVFYLYKSAPRFRRRRKRRAQRAPNGARKEVVVIAGSPGEQIFKSVVNDLDKRGFIIYCVVSSAEEEAAVGREDSPDIRSLRLNSSDTTAIKSEFDRFSSFLDTPSLAFPGATPHKLCFAGLIILPSMYYPTGPLETLSIDAWTDVIYAKVLGCVALLSQGFCQLVRQHRSRIVILTPAVVPALQLPYHSMECVVSASLSSLALCLSRELRPLNVPVINIRLGAFDLSTAGPNYSHYYARHVLSAARSDVLTWSENARRVYGHTYTNAIRFSAPRVRNSGRSDAVDALDLTGSAIEKDDLVSLRGSSLKRLYWAIFDVLTDPEPPRIYYAGLGARSYDIIGSIVPERVMDMILRSRLAMD</sequence>
<feature type="transmembrane region" description="Helical" evidence="1">
    <location>
        <begin position="76"/>
        <end position="93"/>
    </location>
</feature>
<evidence type="ECO:0008006" key="4">
    <source>
        <dbReference type="Google" id="ProtNLM"/>
    </source>
</evidence>
<protein>
    <recommendedName>
        <fullName evidence="4">DUF1776-domain-containing protein</fullName>
    </recommendedName>
</protein>
<dbReference type="PANTHER" id="PTHR43313">
    <property type="entry name" value="SHORT-CHAIN DEHYDROGENASE/REDUCTASE FAMILY 9C"/>
    <property type="match status" value="1"/>
</dbReference>
<accession>A0A1E4TDM5</accession>
<dbReference type="InterPro" id="IPR013952">
    <property type="entry name" value="DUF1776_fun"/>
</dbReference>
<dbReference type="Gene3D" id="3.40.50.720">
    <property type="entry name" value="NAD(P)-binding Rossmann-like Domain"/>
    <property type="match status" value="1"/>
</dbReference>
<dbReference type="PANTHER" id="PTHR43313:SF1">
    <property type="entry name" value="3BETA-HYDROXYSTEROID DEHYDROGENASE DHS-16"/>
    <property type="match status" value="1"/>
</dbReference>
<dbReference type="OrthoDB" id="5308060at2759"/>
<dbReference type="Pfam" id="PF08643">
    <property type="entry name" value="DUF1776"/>
    <property type="match status" value="1"/>
</dbReference>